<dbReference type="CDD" id="cd07302">
    <property type="entry name" value="CHD"/>
    <property type="match status" value="1"/>
</dbReference>
<feature type="domain" description="SAM" evidence="3">
    <location>
        <begin position="1"/>
        <end position="61"/>
    </location>
</feature>
<dbReference type="GO" id="GO:0004016">
    <property type="term" value="F:adenylate cyclase activity"/>
    <property type="evidence" value="ECO:0007669"/>
    <property type="project" value="TreeGrafter"/>
</dbReference>
<gene>
    <name evidence="5" type="primary">cyaI3_2</name>
    <name evidence="5" type="ORF">MAE02_46710</name>
</gene>
<feature type="domain" description="Guanylate cyclase" evidence="4">
    <location>
        <begin position="85"/>
        <end position="214"/>
    </location>
</feature>
<keyword evidence="6" id="KW-1185">Reference proteome</keyword>
<dbReference type="PROSITE" id="PS50125">
    <property type="entry name" value="GUANYLATE_CYCLASE_2"/>
    <property type="match status" value="1"/>
</dbReference>
<dbReference type="AlphaFoldDB" id="A0A512BYE7"/>
<dbReference type="Pfam" id="PF13191">
    <property type="entry name" value="AAA_16"/>
    <property type="match status" value="1"/>
</dbReference>
<name>A0A512BYE7_9HYPH</name>
<evidence type="ECO:0000313" key="6">
    <source>
        <dbReference type="Proteomes" id="UP000321085"/>
    </source>
</evidence>
<dbReference type="SMART" id="SM00044">
    <property type="entry name" value="CYCc"/>
    <property type="match status" value="1"/>
</dbReference>
<dbReference type="SUPFAM" id="SSF52540">
    <property type="entry name" value="P-loop containing nucleoside triphosphate hydrolases"/>
    <property type="match status" value="1"/>
</dbReference>
<evidence type="ECO:0000259" key="3">
    <source>
        <dbReference type="PROSITE" id="PS50105"/>
    </source>
</evidence>
<dbReference type="PANTHER" id="PTHR16305">
    <property type="entry name" value="TESTICULAR SOLUBLE ADENYLYL CYCLASE"/>
    <property type="match status" value="1"/>
</dbReference>
<dbReference type="SUPFAM" id="SSF48452">
    <property type="entry name" value="TPR-like"/>
    <property type="match status" value="1"/>
</dbReference>
<dbReference type="GO" id="GO:0005524">
    <property type="term" value="F:ATP binding"/>
    <property type="evidence" value="ECO:0007669"/>
    <property type="project" value="UniProtKB-KW"/>
</dbReference>
<evidence type="ECO:0000256" key="1">
    <source>
        <dbReference type="ARBA" id="ARBA00022741"/>
    </source>
</evidence>
<reference evidence="5 6" key="1">
    <citation type="submission" date="2019-07" db="EMBL/GenBank/DDBJ databases">
        <title>Whole genome shotgun sequence of Microvirga aerophila NBRC 106136.</title>
        <authorList>
            <person name="Hosoyama A."/>
            <person name="Uohara A."/>
            <person name="Ohji S."/>
            <person name="Ichikawa N."/>
        </authorList>
    </citation>
    <scope>NUCLEOTIDE SEQUENCE [LARGE SCALE GENOMIC DNA]</scope>
    <source>
        <strain evidence="5 6">NBRC 106136</strain>
    </source>
</reference>
<protein>
    <submittedName>
        <fullName evidence="5">Adenylate cyclase</fullName>
    </submittedName>
</protein>
<proteinExistence type="predicted"/>
<comment type="caution">
    <text evidence="5">The sequence shown here is derived from an EMBL/GenBank/DDBJ whole genome shotgun (WGS) entry which is preliminary data.</text>
</comment>
<dbReference type="SMART" id="SM00454">
    <property type="entry name" value="SAM"/>
    <property type="match status" value="1"/>
</dbReference>
<dbReference type="InterPro" id="IPR029787">
    <property type="entry name" value="Nucleotide_cyclase"/>
</dbReference>
<dbReference type="SUPFAM" id="SSF55073">
    <property type="entry name" value="Nucleotide cyclase"/>
    <property type="match status" value="1"/>
</dbReference>
<dbReference type="InterPro" id="IPR013761">
    <property type="entry name" value="SAM/pointed_sf"/>
</dbReference>
<dbReference type="CDD" id="cd09487">
    <property type="entry name" value="SAM_superfamily"/>
    <property type="match status" value="1"/>
</dbReference>
<dbReference type="Gene3D" id="3.30.70.1230">
    <property type="entry name" value="Nucleotide cyclase"/>
    <property type="match status" value="1"/>
</dbReference>
<dbReference type="GO" id="GO:0009190">
    <property type="term" value="P:cyclic nucleotide biosynthetic process"/>
    <property type="evidence" value="ECO:0007669"/>
    <property type="project" value="InterPro"/>
</dbReference>
<dbReference type="InterPro" id="IPR027417">
    <property type="entry name" value="P-loop_NTPase"/>
</dbReference>
<dbReference type="GO" id="GO:0035556">
    <property type="term" value="P:intracellular signal transduction"/>
    <property type="evidence" value="ECO:0007669"/>
    <property type="project" value="InterPro"/>
</dbReference>
<accession>A0A512BYE7</accession>
<dbReference type="RefSeq" id="WP_114186867.1">
    <property type="nucleotide sequence ID" value="NZ_BJYU01000083.1"/>
</dbReference>
<evidence type="ECO:0000256" key="2">
    <source>
        <dbReference type="ARBA" id="ARBA00022840"/>
    </source>
</evidence>
<dbReference type="Gene3D" id="1.25.40.10">
    <property type="entry name" value="Tetratricopeptide repeat domain"/>
    <property type="match status" value="1"/>
</dbReference>
<dbReference type="SUPFAM" id="SSF47769">
    <property type="entry name" value="SAM/Pointed domain"/>
    <property type="match status" value="1"/>
</dbReference>
<dbReference type="OrthoDB" id="9785312at2"/>
<sequence>MMDIGAWLQSLGLEQYEAVFRANAVDAEVLPELGEADLEKLGVLLGHRKKLLKAIAALHDNQPSAVHRLREGTNAPPEAERRQLTVMFCDLVSSTALAARLDPEEMHEIIRAFQNAVTGEIARFEGHVAKFMGDGVLAYFGWPKAHEDEAERAVRAGLAIAEAVASMPSSGGTPLSVRIGVATGLVVVGDLIGQGEARERVVVGETPNLAARLQGLAPPGSVVVSETTRRLLGGTFDLDDLGPQTLKGLERPTIAYRVHQESAVEGRFEAHQAGQLLPMVGREPELATILDRWRQARTGEGQCVLLIGEAGIGKSRITQATLDALADEPLTVVSYQCSPYHVGSPLWPVVHHLNHVAGLSAGDSTEQRLAKLEAFLRPTMGDNPEAVHLLGALLGLDASAHYPPLDLTPQQRRARTLDILVEQVIRLAAAQPVVLRVEDPHWVDPTTLELIELILSRITQARVLMLLTARPSFQPSFSRHQHVTWLTLNRLRSQDARAIIDGVAGGKAVPDEVMGELLAKTDGVPLYLEELTRTVLESGLLRQTDTAYVADIPLPALAIPSSLHDSLMARLDRLRPVKEVAQTAACIGREFSYELLSAVAPVSEADLRDALGQLMAAELVFGQGAPPAATYTFKHALLRDAAYQSLLKSRRELTHRRIAQVLQDRFPSLVESQPELLARHYTEAGLTEPAIEAWRRAGARSAARSANHEAIGHFQRALDLLEKLAPSAQRDHLEADLRLAQVVPLIAVHGFGSPLVETCASRAKALGATLADWPGRFAAHRVVWNSCLMRHPVPRTVDLARELYSLATQDEDVVRLAIACRALGYTLFIAGEQGEADQLLERGAVLADSRPEAEFKIYGEQPQIVCRLYRGAVHSLLGFPEEAARIAEEGLMRARALNNPHTLAWSLVSTGNAHNFGRNAGVAERLGAEALQVSREHRLPQWLAFAEEIRGWALCQLGEHQEGLALLEDALRRLHATGAVLHTSRIGCYLAQGYLLSVRLDEARAHLAAARQHSETYGEQYMLAELYRQQAALLRAEKAPIDEVERNLQLAVTTAQRQAARLLELRAATDLAKLWAQGGERERAWRLLHPVCHGFQDGLRLSDVEEARSVLNTVS</sequence>
<dbReference type="EMBL" id="BJYU01000083">
    <property type="protein sequence ID" value="GEO16975.1"/>
    <property type="molecule type" value="Genomic_DNA"/>
</dbReference>
<dbReference type="GO" id="GO:0005737">
    <property type="term" value="C:cytoplasm"/>
    <property type="evidence" value="ECO:0007669"/>
    <property type="project" value="TreeGrafter"/>
</dbReference>
<dbReference type="InterPro" id="IPR041664">
    <property type="entry name" value="AAA_16"/>
</dbReference>
<dbReference type="Proteomes" id="UP000321085">
    <property type="component" value="Unassembled WGS sequence"/>
</dbReference>
<dbReference type="Pfam" id="PF00536">
    <property type="entry name" value="SAM_1"/>
    <property type="match status" value="1"/>
</dbReference>
<dbReference type="PANTHER" id="PTHR16305:SF28">
    <property type="entry name" value="GUANYLATE CYCLASE DOMAIN-CONTAINING PROTEIN"/>
    <property type="match status" value="1"/>
</dbReference>
<keyword evidence="2" id="KW-0067">ATP-binding</keyword>
<dbReference type="InterPro" id="IPR001660">
    <property type="entry name" value="SAM"/>
</dbReference>
<keyword evidence="1" id="KW-0547">Nucleotide-binding</keyword>
<dbReference type="InterPro" id="IPR001054">
    <property type="entry name" value="A/G_cyclase"/>
</dbReference>
<dbReference type="InterPro" id="IPR011990">
    <property type="entry name" value="TPR-like_helical_dom_sf"/>
</dbReference>
<dbReference type="Gene3D" id="1.10.150.50">
    <property type="entry name" value="Transcription Factor, Ets-1"/>
    <property type="match status" value="1"/>
</dbReference>
<organism evidence="5 6">
    <name type="scientific">Microvirga aerophila</name>
    <dbReference type="NCBI Taxonomy" id="670291"/>
    <lineage>
        <taxon>Bacteria</taxon>
        <taxon>Pseudomonadati</taxon>
        <taxon>Pseudomonadota</taxon>
        <taxon>Alphaproteobacteria</taxon>
        <taxon>Hyphomicrobiales</taxon>
        <taxon>Methylobacteriaceae</taxon>
        <taxon>Microvirga</taxon>
    </lineage>
</organism>
<evidence type="ECO:0000313" key="5">
    <source>
        <dbReference type="EMBL" id="GEO16975.1"/>
    </source>
</evidence>
<evidence type="ECO:0000259" key="4">
    <source>
        <dbReference type="PROSITE" id="PS50125"/>
    </source>
</evidence>
<dbReference type="PROSITE" id="PS50105">
    <property type="entry name" value="SAM_DOMAIN"/>
    <property type="match status" value="1"/>
</dbReference>
<dbReference type="Pfam" id="PF00211">
    <property type="entry name" value="Guanylate_cyc"/>
    <property type="match status" value="1"/>
</dbReference>